<feature type="active site" description="Proton donor" evidence="1">
    <location>
        <position position="159"/>
    </location>
</feature>
<evidence type="ECO:0000256" key="2">
    <source>
        <dbReference type="RuleBase" id="RU364078"/>
    </source>
</evidence>
<dbReference type="Proteomes" id="UP000054785">
    <property type="component" value="Unassembled WGS sequence"/>
</dbReference>
<feature type="binding site" evidence="1">
    <location>
        <position position="289"/>
    </location>
    <ligand>
        <name>CTP</name>
        <dbReference type="ChEBI" id="CHEBI:37563"/>
    </ligand>
</feature>
<dbReference type="NCBIfam" id="TIGR00521">
    <property type="entry name" value="coaBC_dfp"/>
    <property type="match status" value="1"/>
</dbReference>
<dbReference type="GO" id="GO:0015941">
    <property type="term" value="P:pantothenate catabolic process"/>
    <property type="evidence" value="ECO:0007669"/>
    <property type="project" value="InterPro"/>
</dbReference>
<dbReference type="UniPathway" id="UPA00241">
    <property type="reaction ID" value="UER00353"/>
</dbReference>
<keyword evidence="1 2" id="KW-0285">Flavoprotein</keyword>
<comment type="caution">
    <text evidence="5">The sequence shown here is derived from an EMBL/GenBank/DDBJ whole genome shotgun (WGS) entry which is preliminary data.</text>
</comment>
<comment type="function">
    <text evidence="2">Catalyzes two steps in the biosynthesis of coenzyme A. In the first step cysteine is conjugated to 4'-phosphopantothenate to form 4-phosphopantothenoylcysteine, in the latter compound is decarboxylated to form 4'-phosphopantotheine.</text>
</comment>
<evidence type="ECO:0000259" key="4">
    <source>
        <dbReference type="Pfam" id="PF04127"/>
    </source>
</evidence>
<feature type="binding site" evidence="1">
    <location>
        <begin position="306"/>
        <end position="309"/>
    </location>
    <ligand>
        <name>CTP</name>
        <dbReference type="ChEBI" id="CHEBI:37563"/>
    </ligand>
</feature>
<feature type="binding site" evidence="1">
    <location>
        <position position="338"/>
    </location>
    <ligand>
        <name>CTP</name>
        <dbReference type="ChEBI" id="CHEBI:37563"/>
    </ligand>
</feature>
<dbReference type="InterPro" id="IPR007085">
    <property type="entry name" value="DNA/pantothenate-metab_flavo_C"/>
</dbReference>
<comment type="function">
    <text evidence="1">Catalyzes two sequential steps in the biosynthesis of coenzyme A. In the first step cysteine is conjugated to 4'-phosphopantothenate to form 4-phosphopantothenoylcysteine. In the second step the latter compound is decarboxylated to form 4'-phosphopantotheine.</text>
</comment>
<keyword evidence="1" id="KW-0460">Magnesium</keyword>
<dbReference type="EMBL" id="LNYC01000013">
    <property type="protein sequence ID" value="KTD03080.1"/>
    <property type="molecule type" value="Genomic_DNA"/>
</dbReference>
<dbReference type="PANTHER" id="PTHR14359:SF6">
    <property type="entry name" value="PHOSPHOPANTOTHENOYLCYSTEINE DECARBOXYLASE"/>
    <property type="match status" value="1"/>
</dbReference>
<keyword evidence="6" id="KW-1185">Reference proteome</keyword>
<feature type="binding site" evidence="1">
    <location>
        <position position="324"/>
    </location>
    <ligand>
        <name>CTP</name>
        <dbReference type="ChEBI" id="CHEBI:37563"/>
    </ligand>
</feature>
<accession>A0A0W0U596</accession>
<comment type="similarity">
    <text evidence="1 2">In the C-terminal section; belongs to the PPC synthetase family.</text>
</comment>
<protein>
    <recommendedName>
        <fullName evidence="1">Coenzyme A biosynthesis bifunctional protein CoaBC</fullName>
    </recommendedName>
    <alternativeName>
        <fullName evidence="1">DNA/pantothenate metabolism flavoprotein</fullName>
    </alternativeName>
    <alternativeName>
        <fullName evidence="1">Phosphopantothenoylcysteine synthetase/decarboxylase</fullName>
        <shortName evidence="1">PPCS-PPCDC</shortName>
    </alternativeName>
    <domain>
        <recommendedName>
            <fullName evidence="1">Phosphopantothenoylcysteine decarboxylase</fullName>
            <shortName evidence="1">PPC decarboxylase</shortName>
            <shortName evidence="1">PPC-DC</shortName>
            <ecNumber evidence="1">4.1.1.36</ecNumber>
        </recommendedName>
        <alternativeName>
            <fullName evidence="1">CoaC</fullName>
        </alternativeName>
    </domain>
    <domain>
        <recommendedName>
            <fullName evidence="1">Phosphopantothenate--cysteine ligase</fullName>
            <ecNumber evidence="1">6.3.2.5</ecNumber>
        </recommendedName>
        <alternativeName>
            <fullName evidence="1">CoaB</fullName>
        </alternativeName>
        <alternativeName>
            <fullName evidence="1">Phosphopantothenoylcysteine synthetase</fullName>
            <shortName evidence="1">PPC synthetase</shortName>
            <shortName evidence="1">PPC-S</shortName>
        </alternativeName>
    </domain>
</protein>
<dbReference type="GO" id="GO:0004633">
    <property type="term" value="F:phosphopantothenoylcysteine decarboxylase activity"/>
    <property type="evidence" value="ECO:0007669"/>
    <property type="project" value="UniProtKB-UniRule"/>
</dbReference>
<name>A0A0W0U596_9GAMM</name>
<keyword evidence="1" id="KW-0511">Multifunctional enzyme</keyword>
<keyword evidence="1 2" id="KW-0210">Decarboxylase</keyword>
<keyword evidence="1 2" id="KW-0288">FMN</keyword>
<feature type="domain" description="Flavoprotein" evidence="3">
    <location>
        <begin position="7"/>
        <end position="175"/>
    </location>
</feature>
<evidence type="ECO:0000313" key="5">
    <source>
        <dbReference type="EMBL" id="KTD03080.1"/>
    </source>
</evidence>
<dbReference type="OrthoDB" id="9802554at2"/>
<dbReference type="GO" id="GO:0010181">
    <property type="term" value="F:FMN binding"/>
    <property type="evidence" value="ECO:0007669"/>
    <property type="project" value="UniProtKB-UniRule"/>
</dbReference>
<evidence type="ECO:0000313" key="6">
    <source>
        <dbReference type="Proteomes" id="UP000054785"/>
    </source>
</evidence>
<comment type="cofactor">
    <cofactor evidence="1">
        <name>FMN</name>
        <dbReference type="ChEBI" id="CHEBI:58210"/>
    </cofactor>
    <text evidence="1">Binds 1 FMN per subunit.</text>
</comment>
<dbReference type="InterPro" id="IPR036551">
    <property type="entry name" value="Flavin_trans-like"/>
</dbReference>
<feature type="region of interest" description="Phosphopantothenoylcysteine decarboxylase" evidence="1">
    <location>
        <begin position="1"/>
        <end position="190"/>
    </location>
</feature>
<dbReference type="Gene3D" id="3.40.50.10300">
    <property type="entry name" value="CoaB-like"/>
    <property type="match status" value="1"/>
</dbReference>
<gene>
    <name evidence="1" type="primary">coaBC</name>
    <name evidence="5" type="ORF">Lgee_0578</name>
</gene>
<evidence type="ECO:0000256" key="1">
    <source>
        <dbReference type="HAMAP-Rule" id="MF_02225"/>
    </source>
</evidence>
<comment type="similarity">
    <text evidence="1 2">In the N-terminal section; belongs to the HFCD (homo-oligomeric flavin containing Cys decarboxylase) superfamily.</text>
</comment>
<feature type="domain" description="DNA/pantothenate metabolism flavoprotein C-terminal" evidence="4">
    <location>
        <begin position="186"/>
        <end position="393"/>
    </location>
</feature>
<comment type="pathway">
    <text evidence="1 2">Cofactor biosynthesis; coenzyme A biosynthesis; CoA from (R)-pantothenate: step 2/5.</text>
</comment>
<dbReference type="SUPFAM" id="SSF52507">
    <property type="entry name" value="Homo-oligomeric flavin-containing Cys decarboxylases, HFCD"/>
    <property type="match status" value="1"/>
</dbReference>
<dbReference type="GO" id="GO:0071513">
    <property type="term" value="C:phosphopantothenoylcysteine decarboxylase complex"/>
    <property type="evidence" value="ECO:0007669"/>
    <property type="project" value="TreeGrafter"/>
</dbReference>
<dbReference type="EC" id="4.1.1.36" evidence="1"/>
<dbReference type="Pfam" id="PF04127">
    <property type="entry name" value="DFP"/>
    <property type="match status" value="1"/>
</dbReference>
<reference evidence="5 6" key="1">
    <citation type="submission" date="2015-11" db="EMBL/GenBank/DDBJ databases">
        <title>Genomic analysis of 38 Legionella species identifies large and diverse effector repertoires.</title>
        <authorList>
            <person name="Burstein D."/>
            <person name="Amaro F."/>
            <person name="Zusman T."/>
            <person name="Lifshitz Z."/>
            <person name="Cohen O."/>
            <person name="Gilbert J.A."/>
            <person name="Pupko T."/>
            <person name="Shuman H.A."/>
            <person name="Segal G."/>
        </authorList>
    </citation>
    <scope>NUCLEOTIDE SEQUENCE [LARGE SCALE GENOMIC DNA]</scope>
    <source>
        <strain evidence="5 6">ATCC 49504</strain>
    </source>
</reference>
<dbReference type="STRING" id="45065.Lgee_0578"/>
<dbReference type="HAMAP" id="MF_02225">
    <property type="entry name" value="CoaBC"/>
    <property type="match status" value="1"/>
</dbReference>
<comment type="catalytic activity">
    <reaction evidence="1 2">
        <text>(R)-4'-phosphopantothenate + L-cysteine + CTP = N-[(R)-4-phosphopantothenoyl]-L-cysteine + CMP + diphosphate + H(+)</text>
        <dbReference type="Rhea" id="RHEA:19397"/>
        <dbReference type="ChEBI" id="CHEBI:10986"/>
        <dbReference type="ChEBI" id="CHEBI:15378"/>
        <dbReference type="ChEBI" id="CHEBI:33019"/>
        <dbReference type="ChEBI" id="CHEBI:35235"/>
        <dbReference type="ChEBI" id="CHEBI:37563"/>
        <dbReference type="ChEBI" id="CHEBI:59458"/>
        <dbReference type="ChEBI" id="CHEBI:60377"/>
        <dbReference type="EC" id="6.3.2.5"/>
    </reaction>
</comment>
<keyword evidence="1 2" id="KW-0456">Lyase</keyword>
<dbReference type="SUPFAM" id="SSF102645">
    <property type="entry name" value="CoaB-like"/>
    <property type="match status" value="1"/>
</dbReference>
<dbReference type="Gene3D" id="3.40.50.1950">
    <property type="entry name" value="Flavin prenyltransferase-like"/>
    <property type="match status" value="1"/>
</dbReference>
<dbReference type="InterPro" id="IPR003382">
    <property type="entry name" value="Flavoprotein"/>
</dbReference>
<feature type="binding site" evidence="1">
    <location>
        <position position="279"/>
    </location>
    <ligand>
        <name>CTP</name>
        <dbReference type="ChEBI" id="CHEBI:37563"/>
    </ligand>
</feature>
<dbReference type="InterPro" id="IPR035929">
    <property type="entry name" value="CoaB-like_sf"/>
</dbReference>
<sequence length="417" mass="43708">MRDFQGKNILVGICGGIAACKSVLLVRELVKLGACVRVVLTPSAREFVTPLSLQALSGNPVHESLLDTEAERAMGHIALARWADAIVIAPATAHTMAKLAHGLADDLLATLCLVADVPLLLAPGMNHSMWQHPATRANRSLLQARGVRFVGPDSGSLACGEEGDGRMSEVDDILDALRLLSLGPVLKGQHVLITAGPTREALDPVRFVSNHSSGRMGYALARAARTAGAQVTLVSGSCSLQAPQGVDTVQVESAQQMLDAVMHHLYPGSLFIGCAAVADYQPRSVHAQKMPKSAEGSLTLEMHATPDIIASVAAVGRAACVVGFAAQTHDVLAYARKKRLAKGLDVIIANQVGEGMGFGAAGNAVTIIDNAREIALPHTHKTRLAGEIIAILATRLQNDALNLQGESHAIPDTAENP</sequence>
<dbReference type="Pfam" id="PF02441">
    <property type="entry name" value="Flavoprotein"/>
    <property type="match status" value="1"/>
</dbReference>
<proteinExistence type="inferred from homology"/>
<dbReference type="EC" id="6.3.2.5" evidence="1"/>
<comment type="catalytic activity">
    <reaction evidence="1 2">
        <text>N-[(R)-4-phosphopantothenoyl]-L-cysteine + H(+) = (R)-4'-phosphopantetheine + CO2</text>
        <dbReference type="Rhea" id="RHEA:16793"/>
        <dbReference type="ChEBI" id="CHEBI:15378"/>
        <dbReference type="ChEBI" id="CHEBI:16526"/>
        <dbReference type="ChEBI" id="CHEBI:59458"/>
        <dbReference type="ChEBI" id="CHEBI:61723"/>
        <dbReference type="EC" id="4.1.1.36"/>
    </reaction>
</comment>
<dbReference type="InterPro" id="IPR005252">
    <property type="entry name" value="CoaBC"/>
</dbReference>
<dbReference type="GO" id="GO:0004632">
    <property type="term" value="F:phosphopantothenate--cysteine ligase activity"/>
    <property type="evidence" value="ECO:0007669"/>
    <property type="project" value="UniProtKB-UniRule"/>
</dbReference>
<feature type="binding site" evidence="1">
    <location>
        <begin position="273"/>
        <end position="275"/>
    </location>
    <ligand>
        <name>CTP</name>
        <dbReference type="ChEBI" id="CHEBI:37563"/>
    </ligand>
</feature>
<dbReference type="PATRIC" id="fig|45065.4.peg.619"/>
<dbReference type="GO" id="GO:0046872">
    <property type="term" value="F:metal ion binding"/>
    <property type="evidence" value="ECO:0007669"/>
    <property type="project" value="UniProtKB-KW"/>
</dbReference>
<dbReference type="RefSeq" id="WP_028386787.1">
    <property type="nucleotide sequence ID" value="NZ_CAAAHN010000031.1"/>
</dbReference>
<keyword evidence="1" id="KW-0479">Metal-binding</keyword>
<organism evidence="5 6">
    <name type="scientific">Legionella geestiana</name>
    <dbReference type="NCBI Taxonomy" id="45065"/>
    <lineage>
        <taxon>Bacteria</taxon>
        <taxon>Pseudomonadati</taxon>
        <taxon>Pseudomonadota</taxon>
        <taxon>Gammaproteobacteria</taxon>
        <taxon>Legionellales</taxon>
        <taxon>Legionellaceae</taxon>
        <taxon>Legionella</taxon>
    </lineage>
</organism>
<feature type="region of interest" description="Phosphopantothenate--cysteine ligase" evidence="1">
    <location>
        <begin position="191"/>
        <end position="417"/>
    </location>
</feature>
<dbReference type="AlphaFoldDB" id="A0A0W0U596"/>
<comment type="cofactor">
    <cofactor evidence="1">
        <name>Mg(2+)</name>
        <dbReference type="ChEBI" id="CHEBI:18420"/>
    </cofactor>
</comment>
<dbReference type="GO" id="GO:0015937">
    <property type="term" value="P:coenzyme A biosynthetic process"/>
    <property type="evidence" value="ECO:0007669"/>
    <property type="project" value="UniProtKB-UniRule"/>
</dbReference>
<dbReference type="PANTHER" id="PTHR14359">
    <property type="entry name" value="HOMO-OLIGOMERIC FLAVIN CONTAINING CYS DECARBOXYLASE FAMILY"/>
    <property type="match status" value="1"/>
</dbReference>
<feature type="binding site" evidence="1">
    <location>
        <position position="342"/>
    </location>
    <ligand>
        <name>CTP</name>
        <dbReference type="ChEBI" id="CHEBI:37563"/>
    </ligand>
</feature>
<dbReference type="PROSITE" id="PS51257">
    <property type="entry name" value="PROKAR_LIPOPROTEIN"/>
    <property type="match status" value="1"/>
</dbReference>
<comment type="pathway">
    <text evidence="1 2">Cofactor biosynthesis; coenzyme A biosynthesis; CoA from (R)-pantothenate: step 3/5.</text>
</comment>
<evidence type="ECO:0000259" key="3">
    <source>
        <dbReference type="Pfam" id="PF02441"/>
    </source>
</evidence>
<keyword evidence="1 2" id="KW-0436">Ligase</keyword>